<keyword evidence="3" id="KW-1185">Reference proteome</keyword>
<dbReference type="InterPro" id="IPR036010">
    <property type="entry name" value="2Fe-2S_ferredoxin-like_sf"/>
</dbReference>
<dbReference type="GO" id="GO:0016491">
    <property type="term" value="F:oxidoreductase activity"/>
    <property type="evidence" value="ECO:0007669"/>
    <property type="project" value="UniProtKB-KW"/>
</dbReference>
<organism evidence="2 3">
    <name type="scientific">Rhodoglobus vestalii</name>
    <dbReference type="NCBI Taxonomy" id="193384"/>
    <lineage>
        <taxon>Bacteria</taxon>
        <taxon>Bacillati</taxon>
        <taxon>Actinomycetota</taxon>
        <taxon>Actinomycetes</taxon>
        <taxon>Micrococcales</taxon>
        <taxon>Microbacteriaceae</taxon>
        <taxon>Rhodoglobus</taxon>
    </lineage>
</organism>
<reference evidence="2 3" key="1">
    <citation type="submission" date="2019-06" db="EMBL/GenBank/DDBJ databases">
        <title>Sequencing the genomes of 1000 actinobacteria strains.</title>
        <authorList>
            <person name="Klenk H.-P."/>
        </authorList>
    </citation>
    <scope>NUCLEOTIDE SEQUENCE [LARGE SCALE GENOMIC DNA]</scope>
    <source>
        <strain evidence="2 3">DSM 21947</strain>
    </source>
</reference>
<dbReference type="Pfam" id="PF13510">
    <property type="entry name" value="Fer2_4"/>
    <property type="match status" value="1"/>
</dbReference>
<proteinExistence type="predicted"/>
<dbReference type="RefSeq" id="WP_215730398.1">
    <property type="nucleotide sequence ID" value="NZ_VFRA01000001.1"/>
</dbReference>
<comment type="caution">
    <text evidence="2">The sequence shown here is derived from an EMBL/GenBank/DDBJ whole genome shotgun (WGS) entry which is preliminary data.</text>
</comment>
<dbReference type="GO" id="GO:0051536">
    <property type="term" value="F:iron-sulfur cluster binding"/>
    <property type="evidence" value="ECO:0007669"/>
    <property type="project" value="InterPro"/>
</dbReference>
<evidence type="ECO:0000256" key="1">
    <source>
        <dbReference type="ARBA" id="ARBA00023002"/>
    </source>
</evidence>
<protein>
    <submittedName>
        <fullName evidence="2">2Fe-2S iron-sulfur cluster protein</fullName>
    </submittedName>
</protein>
<dbReference type="InterPro" id="IPR042204">
    <property type="entry name" value="2Fe-2S-bd_N"/>
</dbReference>
<dbReference type="SUPFAM" id="SSF54292">
    <property type="entry name" value="2Fe-2S ferredoxin-like"/>
    <property type="match status" value="1"/>
</dbReference>
<keyword evidence="1" id="KW-0560">Oxidoreductase</keyword>
<dbReference type="EMBL" id="VFRA01000001">
    <property type="protein sequence ID" value="TQO19795.1"/>
    <property type="molecule type" value="Genomic_DNA"/>
</dbReference>
<gene>
    <name evidence="2" type="ORF">FB472_1372</name>
</gene>
<sequence>MSSGRTTGHGMERGAPVRIVVDGAPQDAFEGESVAAAIMACGENELREQASGEPRGYFCGMGICFDCVMTVDGVPNTRTCVTWVREGLTVERQRGAALASDEPDEVPH</sequence>
<evidence type="ECO:0000313" key="3">
    <source>
        <dbReference type="Proteomes" id="UP000316560"/>
    </source>
</evidence>
<accession>A0A8H2PX27</accession>
<name>A0A8H2PX27_9MICO</name>
<evidence type="ECO:0000313" key="2">
    <source>
        <dbReference type="EMBL" id="TQO19795.1"/>
    </source>
</evidence>
<dbReference type="Gene3D" id="3.10.20.440">
    <property type="entry name" value="2Fe-2S iron-sulphur cluster binding domain, sarcosine oxidase, alpha subunit, N-terminal domain"/>
    <property type="match status" value="1"/>
</dbReference>
<dbReference type="Proteomes" id="UP000316560">
    <property type="component" value="Unassembled WGS sequence"/>
</dbReference>
<dbReference type="AlphaFoldDB" id="A0A8H2PX27"/>